<dbReference type="GO" id="GO:0051075">
    <property type="term" value="F:S-adenosylmethionine:tRNA ribosyltransferase-isomerase activity"/>
    <property type="evidence" value="ECO:0007669"/>
    <property type="project" value="TreeGrafter"/>
</dbReference>
<dbReference type="InterPro" id="IPR042118">
    <property type="entry name" value="QueA_dom1"/>
</dbReference>
<dbReference type="Gene3D" id="3.40.1780.10">
    <property type="entry name" value="QueA-like"/>
    <property type="match status" value="1"/>
</dbReference>
<reference evidence="5" key="1">
    <citation type="journal article" date="2014" name="Front. Microbiol.">
        <title>High frequency of phylogenetically diverse reductive dehalogenase-homologous genes in deep subseafloor sedimentary metagenomes.</title>
        <authorList>
            <person name="Kawai M."/>
            <person name="Futagami T."/>
            <person name="Toyoda A."/>
            <person name="Takaki Y."/>
            <person name="Nishi S."/>
            <person name="Hori S."/>
            <person name="Arai W."/>
            <person name="Tsubouchi T."/>
            <person name="Morono Y."/>
            <person name="Uchiyama I."/>
            <person name="Ito T."/>
            <person name="Fujiyama A."/>
            <person name="Inagaki F."/>
            <person name="Takami H."/>
        </authorList>
    </citation>
    <scope>NUCLEOTIDE SEQUENCE</scope>
    <source>
        <strain evidence="5">Expedition CK06-06</strain>
    </source>
</reference>
<keyword evidence="2" id="KW-0808">Transferase</keyword>
<name>X0TLI3_9ZZZZ</name>
<dbReference type="AlphaFoldDB" id="X0TLI3"/>
<keyword evidence="1" id="KW-0963">Cytoplasm</keyword>
<dbReference type="Gene3D" id="2.40.10.240">
    <property type="entry name" value="QueA-like"/>
    <property type="match status" value="1"/>
</dbReference>
<evidence type="ECO:0008006" key="6">
    <source>
        <dbReference type="Google" id="ProtNLM"/>
    </source>
</evidence>
<evidence type="ECO:0000256" key="2">
    <source>
        <dbReference type="ARBA" id="ARBA00022679"/>
    </source>
</evidence>
<evidence type="ECO:0000256" key="1">
    <source>
        <dbReference type="ARBA" id="ARBA00022490"/>
    </source>
</evidence>
<sequence>MDTTTIEETPRLSDFALEIPERLIAQFPSERRDHSRLMVLDRGNEAIGHHHFYELPEFLDQGDVLVLNDTRVFPARLYATKDRTAAQIEVF</sequence>
<dbReference type="EMBL" id="BARS01012675">
    <property type="protein sequence ID" value="GAF88977.1"/>
    <property type="molecule type" value="Genomic_DNA"/>
</dbReference>
<keyword evidence="3" id="KW-0949">S-adenosyl-L-methionine</keyword>
<dbReference type="InterPro" id="IPR003699">
    <property type="entry name" value="QueA"/>
</dbReference>
<evidence type="ECO:0000256" key="3">
    <source>
        <dbReference type="ARBA" id="ARBA00022691"/>
    </source>
</evidence>
<accession>X0TLI3</accession>
<evidence type="ECO:0000313" key="5">
    <source>
        <dbReference type="EMBL" id="GAF88977.1"/>
    </source>
</evidence>
<dbReference type="PANTHER" id="PTHR30307">
    <property type="entry name" value="S-ADENOSYLMETHIONINE:TRNA RIBOSYLTRANSFERASE-ISOMERASE"/>
    <property type="match status" value="1"/>
</dbReference>
<organism evidence="5">
    <name type="scientific">marine sediment metagenome</name>
    <dbReference type="NCBI Taxonomy" id="412755"/>
    <lineage>
        <taxon>unclassified sequences</taxon>
        <taxon>metagenomes</taxon>
        <taxon>ecological metagenomes</taxon>
    </lineage>
</organism>
<comment type="caution">
    <text evidence="5">The sequence shown here is derived from an EMBL/GenBank/DDBJ whole genome shotgun (WGS) entry which is preliminary data.</text>
</comment>
<dbReference type="InterPro" id="IPR036100">
    <property type="entry name" value="QueA_sf"/>
</dbReference>
<dbReference type="Pfam" id="PF02547">
    <property type="entry name" value="Queuosine_synth"/>
    <property type="match status" value="1"/>
</dbReference>
<proteinExistence type="predicted"/>
<gene>
    <name evidence="5" type="ORF">S01H1_22454</name>
</gene>
<dbReference type="InterPro" id="IPR042119">
    <property type="entry name" value="QueA_dom2"/>
</dbReference>
<protein>
    <recommendedName>
        <fullName evidence="6">tRNA preQ1(34) S-adenosylmethionine ribosyltransferase-isomerase QueA</fullName>
    </recommendedName>
</protein>
<dbReference type="SUPFAM" id="SSF111337">
    <property type="entry name" value="QueA-like"/>
    <property type="match status" value="1"/>
</dbReference>
<evidence type="ECO:0000256" key="4">
    <source>
        <dbReference type="ARBA" id="ARBA00022785"/>
    </source>
</evidence>
<dbReference type="GO" id="GO:0008616">
    <property type="term" value="P:tRNA queuosine(34) biosynthetic process"/>
    <property type="evidence" value="ECO:0007669"/>
    <property type="project" value="UniProtKB-KW"/>
</dbReference>
<dbReference type="PANTHER" id="PTHR30307:SF0">
    <property type="entry name" value="S-ADENOSYLMETHIONINE:TRNA RIBOSYLTRANSFERASE-ISOMERASE"/>
    <property type="match status" value="1"/>
</dbReference>
<keyword evidence="4" id="KW-0671">Queuosine biosynthesis</keyword>
<feature type="non-terminal residue" evidence="5">
    <location>
        <position position="91"/>
    </location>
</feature>